<dbReference type="PANTHER" id="PTHR36111:SF2">
    <property type="entry name" value="INNER MEMBRANE PROTEIN"/>
    <property type="match status" value="1"/>
</dbReference>
<sequence>MLGTFFNVLMIMIGSTVGSVFKKGIPDKANHALMTAMGLAVMMLGINTSVQKMPHSQYPVLFIASMALGALIGSLLDLDDRFNRLLARGKGGSQLGQGLSTAILLFCIGTLSIVGPMEAALHQDYTFLFTNGTLDLITSMVLASTFDIGIILTAPVLLCWQGSLYLLAKLLQGAISTPLLTEISIVGGVLIFASGVNILGLAKIKTLNLLPALLIPPLFFLGMSWFH</sequence>
<feature type="transmembrane region" description="Helical" evidence="1">
    <location>
        <begin position="179"/>
        <end position="202"/>
    </location>
</feature>
<feature type="transmembrane region" description="Helical" evidence="1">
    <location>
        <begin position="6"/>
        <end position="25"/>
    </location>
</feature>
<keyword evidence="1" id="KW-0472">Membrane</keyword>
<dbReference type="Pfam" id="PF04474">
    <property type="entry name" value="DUF554"/>
    <property type="match status" value="1"/>
</dbReference>
<feature type="transmembrane region" description="Helical" evidence="1">
    <location>
        <begin position="56"/>
        <end position="78"/>
    </location>
</feature>
<evidence type="ECO:0000256" key="1">
    <source>
        <dbReference type="SAM" id="Phobius"/>
    </source>
</evidence>
<protein>
    <submittedName>
        <fullName evidence="2">DUF554 domain-containing protein</fullName>
    </submittedName>
</protein>
<reference evidence="3" key="1">
    <citation type="journal article" date="2019" name="Int. J. Syst. Evol. Microbiol.">
        <title>The Global Catalogue of Microorganisms (GCM) 10K type strain sequencing project: providing services to taxonomists for standard genome sequencing and annotation.</title>
        <authorList>
            <consortium name="The Broad Institute Genomics Platform"/>
            <consortium name="The Broad Institute Genome Sequencing Center for Infectious Disease"/>
            <person name="Wu L."/>
            <person name="Ma J."/>
        </authorList>
    </citation>
    <scope>NUCLEOTIDE SEQUENCE [LARGE SCALE GENOMIC DNA]</scope>
    <source>
        <strain evidence="3">CCM 9110</strain>
    </source>
</reference>
<feature type="transmembrane region" description="Helical" evidence="1">
    <location>
        <begin position="137"/>
        <end position="167"/>
    </location>
</feature>
<name>A0ABW4BEQ8_9LACO</name>
<evidence type="ECO:0000313" key="3">
    <source>
        <dbReference type="Proteomes" id="UP001597199"/>
    </source>
</evidence>
<evidence type="ECO:0000313" key="2">
    <source>
        <dbReference type="EMBL" id="MFD1398368.1"/>
    </source>
</evidence>
<keyword evidence="3" id="KW-1185">Reference proteome</keyword>
<feature type="transmembrane region" description="Helical" evidence="1">
    <location>
        <begin position="32"/>
        <end position="50"/>
    </location>
</feature>
<accession>A0ABW4BEQ8</accession>
<dbReference type="RefSeq" id="WP_204117778.1">
    <property type="nucleotide sequence ID" value="NZ_BOLV01000001.1"/>
</dbReference>
<proteinExistence type="predicted"/>
<comment type="caution">
    <text evidence="2">The sequence shown here is derived from an EMBL/GenBank/DDBJ whole genome shotgun (WGS) entry which is preliminary data.</text>
</comment>
<gene>
    <name evidence="2" type="ORF">ACFQ41_03485</name>
</gene>
<dbReference type="EMBL" id="JBHTOA010000016">
    <property type="protein sequence ID" value="MFD1398368.1"/>
    <property type="molecule type" value="Genomic_DNA"/>
</dbReference>
<organism evidence="2 3">
    <name type="scientific">Lacticaseibacillus suilingensis</name>
    <dbReference type="NCBI Taxonomy" id="2799577"/>
    <lineage>
        <taxon>Bacteria</taxon>
        <taxon>Bacillati</taxon>
        <taxon>Bacillota</taxon>
        <taxon>Bacilli</taxon>
        <taxon>Lactobacillales</taxon>
        <taxon>Lactobacillaceae</taxon>
        <taxon>Lacticaseibacillus</taxon>
    </lineage>
</organism>
<keyword evidence="1" id="KW-0812">Transmembrane</keyword>
<dbReference type="Proteomes" id="UP001597199">
    <property type="component" value="Unassembled WGS sequence"/>
</dbReference>
<feature type="transmembrane region" description="Helical" evidence="1">
    <location>
        <begin position="99"/>
        <end position="117"/>
    </location>
</feature>
<dbReference type="PANTHER" id="PTHR36111">
    <property type="entry name" value="INNER MEMBRANE PROTEIN-RELATED"/>
    <property type="match status" value="1"/>
</dbReference>
<dbReference type="InterPro" id="IPR007563">
    <property type="entry name" value="DUF554"/>
</dbReference>
<keyword evidence="1" id="KW-1133">Transmembrane helix</keyword>
<feature type="transmembrane region" description="Helical" evidence="1">
    <location>
        <begin position="208"/>
        <end position="226"/>
    </location>
</feature>